<feature type="region of interest" description="Disordered" evidence="1">
    <location>
        <begin position="154"/>
        <end position="234"/>
    </location>
</feature>
<dbReference type="EMBL" id="CAACYI010000001">
    <property type="protein sequence ID" value="VFB16967.1"/>
    <property type="molecule type" value="Genomic_DNA"/>
</dbReference>
<gene>
    <name evidence="2" type="ORF">NCTC13150_01543</name>
</gene>
<feature type="compositionally biased region" description="Polar residues" evidence="1">
    <location>
        <begin position="32"/>
        <end position="48"/>
    </location>
</feature>
<proteinExistence type="predicted"/>
<sequence length="234" mass="25800">MKKTLAISGLSLALILTACGQKDGQDQKVQKPINTSPKIEESSPSLNEGSEDKQGVSREDVRKLMTQSDYISRVKLTQLGDGQTELTILDNYKGSLSNIEFTEPKNLSTNKEYLIFYKDDEDGNVVATSKDAVIEVATKNDTVLDYIEKTYAKTDQTEGQSSRKKEDKKKDSSDEKKKSSSTEDKEESKSSSKSSKDSKDSSSQDESKSKKSTSSESKSKEPTKTSAKSTTDEE</sequence>
<evidence type="ECO:0000256" key="1">
    <source>
        <dbReference type="SAM" id="MobiDB-lite"/>
    </source>
</evidence>
<evidence type="ECO:0008006" key="4">
    <source>
        <dbReference type="Google" id="ProtNLM"/>
    </source>
</evidence>
<feature type="compositionally biased region" description="Basic and acidic residues" evidence="1">
    <location>
        <begin position="50"/>
        <end position="59"/>
    </location>
</feature>
<feature type="region of interest" description="Disordered" evidence="1">
    <location>
        <begin position="22"/>
        <end position="59"/>
    </location>
</feature>
<dbReference type="RefSeq" id="WP_131749639.1">
    <property type="nucleotide sequence ID" value="NZ_CAACYI010000001.1"/>
</dbReference>
<organism evidence="2 3">
    <name type="scientific">Urinicoccus massiliensis</name>
    <dbReference type="NCBI Taxonomy" id="1723382"/>
    <lineage>
        <taxon>Bacteria</taxon>
        <taxon>Bacillati</taxon>
        <taxon>Bacillota</taxon>
        <taxon>Tissierellia</taxon>
        <taxon>Tissierellales</taxon>
        <taxon>Peptoniphilaceae</taxon>
        <taxon>Urinicoccus</taxon>
    </lineage>
</organism>
<accession>A0A8H2M5N0</accession>
<dbReference type="Proteomes" id="UP000377798">
    <property type="component" value="Unassembled WGS sequence"/>
</dbReference>
<reference evidence="2 3" key="1">
    <citation type="submission" date="2019-02" db="EMBL/GenBank/DDBJ databases">
        <authorList>
            <consortium name="Pathogen Informatics"/>
        </authorList>
    </citation>
    <scope>NUCLEOTIDE SEQUENCE [LARGE SCALE GENOMIC DNA]</scope>
    <source>
        <strain evidence="2 3">3012STDY7089603</strain>
    </source>
</reference>
<evidence type="ECO:0000313" key="3">
    <source>
        <dbReference type="Proteomes" id="UP000377798"/>
    </source>
</evidence>
<feature type="compositionally biased region" description="Low complexity" evidence="1">
    <location>
        <begin position="224"/>
        <end position="234"/>
    </location>
</feature>
<dbReference type="PROSITE" id="PS51257">
    <property type="entry name" value="PROKAR_LIPOPROTEIN"/>
    <property type="match status" value="1"/>
</dbReference>
<protein>
    <recommendedName>
        <fullName evidence="4">Lipoprotein</fullName>
    </recommendedName>
</protein>
<dbReference type="AlphaFoldDB" id="A0A8H2M5N0"/>
<name>A0A8H2M5N0_9FIRM</name>
<comment type="caution">
    <text evidence="2">The sequence shown here is derived from an EMBL/GenBank/DDBJ whole genome shotgun (WGS) entry which is preliminary data.</text>
</comment>
<feature type="compositionally biased region" description="Basic and acidic residues" evidence="1">
    <location>
        <begin position="154"/>
        <end position="209"/>
    </location>
</feature>
<keyword evidence="3" id="KW-1185">Reference proteome</keyword>
<evidence type="ECO:0000313" key="2">
    <source>
        <dbReference type="EMBL" id="VFB16967.1"/>
    </source>
</evidence>